<accession>A0A3E2TDC4</accession>
<organism evidence="1 2">
    <name type="scientific">Coprococcus catus</name>
    <dbReference type="NCBI Taxonomy" id="116085"/>
    <lineage>
        <taxon>Bacteria</taxon>
        <taxon>Bacillati</taxon>
        <taxon>Bacillota</taxon>
        <taxon>Clostridia</taxon>
        <taxon>Lachnospirales</taxon>
        <taxon>Lachnospiraceae</taxon>
        <taxon>Coprococcus</taxon>
    </lineage>
</organism>
<gene>
    <name evidence="1" type="ORF">DW070_15800</name>
</gene>
<comment type="caution">
    <text evidence="1">The sequence shown here is derived from an EMBL/GenBank/DDBJ whole genome shotgun (WGS) entry which is preliminary data.</text>
</comment>
<evidence type="ECO:0000313" key="1">
    <source>
        <dbReference type="EMBL" id="RGB73217.1"/>
    </source>
</evidence>
<name>A0A3E2TDC4_9FIRM</name>
<evidence type="ECO:0000313" key="2">
    <source>
        <dbReference type="Proteomes" id="UP000260773"/>
    </source>
</evidence>
<dbReference type="EMBL" id="QVEP01000066">
    <property type="protein sequence ID" value="RGB73217.1"/>
    <property type="molecule type" value="Genomic_DNA"/>
</dbReference>
<protein>
    <submittedName>
        <fullName evidence="1">Uncharacterized protein</fullName>
    </submittedName>
</protein>
<sequence>MVKVPIWAYYRMNSCVQPEQDPPVYYSIVILTILYYLRVADLMGITSPYPRENIIAGNYILADMQAYLNKRHRQQNKEILIRHSPGIGECFFVFKYSINQKN</sequence>
<dbReference type="Proteomes" id="UP000260773">
    <property type="component" value="Unassembled WGS sequence"/>
</dbReference>
<dbReference type="AlphaFoldDB" id="A0A3E2TDC4"/>
<proteinExistence type="predicted"/>
<reference evidence="1 2" key="1">
    <citation type="submission" date="2018-08" db="EMBL/GenBank/DDBJ databases">
        <title>A genome reference for cultivated species of the human gut microbiota.</title>
        <authorList>
            <person name="Zou Y."/>
            <person name="Xue W."/>
            <person name="Luo G."/>
        </authorList>
    </citation>
    <scope>NUCLEOTIDE SEQUENCE [LARGE SCALE GENOMIC DNA]</scope>
    <source>
        <strain evidence="1 2">AF45-17</strain>
    </source>
</reference>